<name>A0A6N9NHH6_9FLAO</name>
<dbReference type="Pfam" id="PF10531">
    <property type="entry name" value="SLBB"/>
    <property type="match status" value="1"/>
</dbReference>
<dbReference type="RefSeq" id="WP_160633079.1">
    <property type="nucleotide sequence ID" value="NZ_WWNE01000006.1"/>
</dbReference>
<evidence type="ECO:0000256" key="1">
    <source>
        <dbReference type="ARBA" id="ARBA00022729"/>
    </source>
</evidence>
<proteinExistence type="predicted"/>
<keyword evidence="2" id="KW-0812">Transmembrane</keyword>
<feature type="transmembrane region" description="Helical" evidence="2">
    <location>
        <begin position="13"/>
        <end position="31"/>
    </location>
</feature>
<evidence type="ECO:0000259" key="3">
    <source>
        <dbReference type="Pfam" id="PF02563"/>
    </source>
</evidence>
<evidence type="ECO:0000313" key="6">
    <source>
        <dbReference type="Proteomes" id="UP000470771"/>
    </source>
</evidence>
<reference evidence="5 6" key="1">
    <citation type="submission" date="2019-12" db="EMBL/GenBank/DDBJ databases">
        <authorList>
            <person name="Zhao J."/>
        </authorList>
    </citation>
    <scope>NUCLEOTIDE SEQUENCE [LARGE SCALE GENOMIC DNA]</scope>
    <source>
        <strain evidence="5 6">S-15</strain>
    </source>
</reference>
<dbReference type="InterPro" id="IPR003715">
    <property type="entry name" value="Poly_export_N"/>
</dbReference>
<keyword evidence="1" id="KW-0732">Signal</keyword>
<accession>A0A6N9NHH6</accession>
<dbReference type="Gene3D" id="3.10.560.10">
    <property type="entry name" value="Outer membrane lipoprotein wza domain like"/>
    <property type="match status" value="1"/>
</dbReference>
<evidence type="ECO:0000313" key="5">
    <source>
        <dbReference type="EMBL" id="NBG66136.1"/>
    </source>
</evidence>
<keyword evidence="2" id="KW-0472">Membrane</keyword>
<dbReference type="Proteomes" id="UP000470771">
    <property type="component" value="Unassembled WGS sequence"/>
</dbReference>
<keyword evidence="2" id="KW-1133">Transmembrane helix</keyword>
<dbReference type="PANTHER" id="PTHR33619:SF3">
    <property type="entry name" value="POLYSACCHARIDE EXPORT PROTEIN GFCE-RELATED"/>
    <property type="match status" value="1"/>
</dbReference>
<dbReference type="EMBL" id="WWNE01000006">
    <property type="protein sequence ID" value="NBG66136.1"/>
    <property type="molecule type" value="Genomic_DNA"/>
</dbReference>
<evidence type="ECO:0000256" key="2">
    <source>
        <dbReference type="SAM" id="Phobius"/>
    </source>
</evidence>
<feature type="domain" description="Soluble ligand binding" evidence="4">
    <location>
        <begin position="154"/>
        <end position="202"/>
    </location>
</feature>
<dbReference type="GO" id="GO:0015159">
    <property type="term" value="F:polysaccharide transmembrane transporter activity"/>
    <property type="evidence" value="ECO:0007669"/>
    <property type="project" value="InterPro"/>
</dbReference>
<dbReference type="InterPro" id="IPR019554">
    <property type="entry name" value="Soluble_ligand-bd"/>
</dbReference>
<gene>
    <name evidence="5" type="ORF">GQN54_08390</name>
</gene>
<protein>
    <submittedName>
        <fullName evidence="5">Uncharacterized protein</fullName>
    </submittedName>
</protein>
<sequence>MSKIIFMPVVKKIITRLMFIVVISCPFYSCIPTKKITYLHDAEEGSNYSVQNINYVIRPGDRFYIKVIDPLANSVLGGLEMTSSSSQQTPNMISQTMSVHDYIVRPDGKIDYPMIGEIEAVGKTIAELHNEIYEKCKGYINNPSVKIYMTNYNVTVLGEVNSPGLYQLITNNPTIFDAIGLAKDLTDFANRKEIKLIRNNGKDLSVHYIDVTAPDFIQSPFFYIQPNDVIHVAPLKVKKFSSDNALPLVLSVVTTIITIVSITSR</sequence>
<dbReference type="Pfam" id="PF02563">
    <property type="entry name" value="Poly_export"/>
    <property type="match status" value="1"/>
</dbReference>
<keyword evidence="6" id="KW-1185">Reference proteome</keyword>
<evidence type="ECO:0000259" key="4">
    <source>
        <dbReference type="Pfam" id="PF10531"/>
    </source>
</evidence>
<organism evidence="5 6">
    <name type="scientific">Acidiluteibacter ferrifornacis</name>
    <dbReference type="NCBI Taxonomy" id="2692424"/>
    <lineage>
        <taxon>Bacteria</taxon>
        <taxon>Pseudomonadati</taxon>
        <taxon>Bacteroidota</taxon>
        <taxon>Flavobacteriia</taxon>
        <taxon>Flavobacteriales</taxon>
        <taxon>Cryomorphaceae</taxon>
        <taxon>Acidiluteibacter</taxon>
    </lineage>
</organism>
<dbReference type="AlphaFoldDB" id="A0A6N9NHH6"/>
<dbReference type="InterPro" id="IPR049712">
    <property type="entry name" value="Poly_export"/>
</dbReference>
<dbReference type="PANTHER" id="PTHR33619">
    <property type="entry name" value="POLYSACCHARIDE EXPORT PROTEIN GFCE-RELATED"/>
    <property type="match status" value="1"/>
</dbReference>
<feature type="domain" description="Polysaccharide export protein N-terminal" evidence="3">
    <location>
        <begin position="52"/>
        <end position="148"/>
    </location>
</feature>
<comment type="caution">
    <text evidence="5">The sequence shown here is derived from an EMBL/GenBank/DDBJ whole genome shotgun (WGS) entry which is preliminary data.</text>
</comment>